<dbReference type="EMBL" id="JAHWDP010000003">
    <property type="protein sequence ID" value="MBW2937972.1"/>
    <property type="molecule type" value="Genomic_DNA"/>
</dbReference>
<evidence type="ECO:0000313" key="4">
    <source>
        <dbReference type="Proteomes" id="UP001138686"/>
    </source>
</evidence>
<protein>
    <submittedName>
        <fullName evidence="3">Peptidase M14</fullName>
    </submittedName>
</protein>
<feature type="domain" description="Peptidase M14" evidence="2">
    <location>
        <begin position="15"/>
        <end position="274"/>
    </location>
</feature>
<keyword evidence="4" id="KW-1185">Reference proteome</keyword>
<name>A0A9X1FPC1_9FLAO</name>
<evidence type="ECO:0000259" key="2">
    <source>
        <dbReference type="PROSITE" id="PS52035"/>
    </source>
</evidence>
<gene>
    <name evidence="3" type="ORF">KXJ69_07635</name>
</gene>
<dbReference type="Proteomes" id="UP001138686">
    <property type="component" value="Unassembled WGS sequence"/>
</dbReference>
<dbReference type="InterPro" id="IPR000834">
    <property type="entry name" value="Peptidase_M14"/>
</dbReference>
<dbReference type="GO" id="GO:0004181">
    <property type="term" value="F:metallocarboxypeptidase activity"/>
    <property type="evidence" value="ECO:0007669"/>
    <property type="project" value="InterPro"/>
</dbReference>
<dbReference type="AlphaFoldDB" id="A0A9X1FPC1"/>
<comment type="caution">
    <text evidence="3">The sequence shown here is derived from an EMBL/GenBank/DDBJ whole genome shotgun (WGS) entry which is preliminary data.</text>
</comment>
<reference evidence="3" key="1">
    <citation type="submission" date="2021-07" db="EMBL/GenBank/DDBJ databases">
        <title>Aureisphaera sp. CAU 1614 isolated from sea sediment.</title>
        <authorList>
            <person name="Kim W."/>
        </authorList>
    </citation>
    <scope>NUCLEOTIDE SEQUENCE</scope>
    <source>
        <strain evidence="3">CAU 1614</strain>
    </source>
</reference>
<comment type="caution">
    <text evidence="1">Lacks conserved residue(s) required for the propagation of feature annotation.</text>
</comment>
<evidence type="ECO:0000256" key="1">
    <source>
        <dbReference type="PROSITE-ProRule" id="PRU01379"/>
    </source>
</evidence>
<comment type="similarity">
    <text evidence="1">Belongs to the peptidase M14 family.</text>
</comment>
<dbReference type="PROSITE" id="PS52035">
    <property type="entry name" value="PEPTIDASE_M14"/>
    <property type="match status" value="1"/>
</dbReference>
<proteinExistence type="inferred from homology"/>
<organism evidence="3 4">
    <name type="scientific">Halomarinibacterium sedimenti</name>
    <dbReference type="NCBI Taxonomy" id="2857106"/>
    <lineage>
        <taxon>Bacteria</taxon>
        <taxon>Pseudomonadati</taxon>
        <taxon>Bacteroidota</taxon>
        <taxon>Flavobacteriia</taxon>
        <taxon>Flavobacteriales</taxon>
        <taxon>Flavobacteriaceae</taxon>
        <taxon>Halomarinibacterium</taxon>
    </lineage>
</organism>
<sequence>MILNSQITNWYSKHFETRLSGRHICLKHINPILFEYKKLGLVEVIGNSEKGEKIHLIKIGNGPKKVLAWSQMHGNESTTTKAIFDFLKFLLQKDHFNNEIEIFKKEWSFFIIPILNPDGAELYTRENANLIDLNRDAQNASQVESLILLDVFNSINPDFCLNLHDQRTIYSLPNGQPATISFLAPSADAKRTVTSARRIAMLTIARMNNILQSFIPGKIGRYDDSFNINCVGDSFQANGVPTILFEAGHFPNDYQREKTREYVFYAFLGFFKLLESNKELFTIKDYLIIPENEKNFNDVVLRNVSLNDEIVDINIQFEEKLLNDSIILVPRIEDISKKSKKTGHKEIDIERNELLINSHENVFVNEEIATIFFKKSKKAIIL</sequence>
<dbReference type="RefSeq" id="WP_219052413.1">
    <property type="nucleotide sequence ID" value="NZ_JAHWDP010000003.1"/>
</dbReference>
<dbReference type="Pfam" id="PF00246">
    <property type="entry name" value="Peptidase_M14"/>
    <property type="match status" value="1"/>
</dbReference>
<dbReference type="GO" id="GO:0006508">
    <property type="term" value="P:proteolysis"/>
    <property type="evidence" value="ECO:0007669"/>
    <property type="project" value="InterPro"/>
</dbReference>
<dbReference type="GO" id="GO:0008270">
    <property type="term" value="F:zinc ion binding"/>
    <property type="evidence" value="ECO:0007669"/>
    <property type="project" value="InterPro"/>
</dbReference>
<evidence type="ECO:0000313" key="3">
    <source>
        <dbReference type="EMBL" id="MBW2937972.1"/>
    </source>
</evidence>
<accession>A0A9X1FPC1</accession>